<protein>
    <submittedName>
        <fullName evidence="2">Uncharacterized protein</fullName>
    </submittedName>
</protein>
<accession>A0A9P7VIK8</accession>
<evidence type="ECO:0000313" key="3">
    <source>
        <dbReference type="Proteomes" id="UP000812287"/>
    </source>
</evidence>
<feature type="compositionally biased region" description="Polar residues" evidence="1">
    <location>
        <begin position="147"/>
        <end position="164"/>
    </location>
</feature>
<sequence length="192" mass="22083">METPLNERDKILFACEGEILDNHLGVVEQVTAWRNEIDTLTSDTPPIHPFDVHRHTLSISNDNPYVPDEAPDDAPILDPNVWVRWYLPRGKQRNDDRKASEERTALWRTIHHDPYDEPNDWADFMRGKTDKKTQHHRAGRDEPTKSIYDNTASVSPSGLTTMMPNRSHPLPQLHHEHQADPLSLTLKDPSPP</sequence>
<feature type="region of interest" description="Disordered" evidence="1">
    <location>
        <begin position="129"/>
        <end position="192"/>
    </location>
</feature>
<keyword evidence="3" id="KW-1185">Reference proteome</keyword>
<proteinExistence type="predicted"/>
<name>A0A9P7VIK8_9AGAR</name>
<evidence type="ECO:0000256" key="1">
    <source>
        <dbReference type="SAM" id="MobiDB-lite"/>
    </source>
</evidence>
<dbReference type="AlphaFoldDB" id="A0A9P7VIK8"/>
<dbReference type="EMBL" id="MU250563">
    <property type="protein sequence ID" value="KAG7441192.1"/>
    <property type="molecule type" value="Genomic_DNA"/>
</dbReference>
<evidence type="ECO:0000313" key="2">
    <source>
        <dbReference type="EMBL" id="KAG7441192.1"/>
    </source>
</evidence>
<dbReference type="RefSeq" id="XP_043034692.1">
    <property type="nucleotide sequence ID" value="XM_043177855.1"/>
</dbReference>
<organism evidence="2 3">
    <name type="scientific">Guyanagaster necrorhizus</name>
    <dbReference type="NCBI Taxonomy" id="856835"/>
    <lineage>
        <taxon>Eukaryota</taxon>
        <taxon>Fungi</taxon>
        <taxon>Dikarya</taxon>
        <taxon>Basidiomycota</taxon>
        <taxon>Agaricomycotina</taxon>
        <taxon>Agaricomycetes</taxon>
        <taxon>Agaricomycetidae</taxon>
        <taxon>Agaricales</taxon>
        <taxon>Marasmiineae</taxon>
        <taxon>Physalacriaceae</taxon>
        <taxon>Guyanagaster</taxon>
    </lineage>
</organism>
<dbReference type="GeneID" id="66100142"/>
<dbReference type="OrthoDB" id="2973757at2759"/>
<comment type="caution">
    <text evidence="2">The sequence shown here is derived from an EMBL/GenBank/DDBJ whole genome shotgun (WGS) entry which is preliminary data.</text>
</comment>
<reference evidence="2" key="1">
    <citation type="submission" date="2020-11" db="EMBL/GenBank/DDBJ databases">
        <title>Adaptations for nitrogen fixation in a non-lichenized fungal sporocarp promotes dispersal by wood-feeding termites.</title>
        <authorList>
            <consortium name="DOE Joint Genome Institute"/>
            <person name="Koch R.A."/>
            <person name="Yoon G."/>
            <person name="Arayal U."/>
            <person name="Lail K."/>
            <person name="Amirebrahimi M."/>
            <person name="Labutti K."/>
            <person name="Lipzen A."/>
            <person name="Riley R."/>
            <person name="Barry K."/>
            <person name="Henrissat B."/>
            <person name="Grigoriev I.V."/>
            <person name="Herr J.R."/>
            <person name="Aime M.C."/>
        </authorList>
    </citation>
    <scope>NUCLEOTIDE SEQUENCE</scope>
    <source>
        <strain evidence="2">MCA 3950</strain>
    </source>
</reference>
<gene>
    <name evidence="2" type="ORF">BT62DRAFT_1012004</name>
</gene>
<dbReference type="Proteomes" id="UP000812287">
    <property type="component" value="Unassembled WGS sequence"/>
</dbReference>